<evidence type="ECO:0000313" key="3">
    <source>
        <dbReference type="Proteomes" id="UP000807115"/>
    </source>
</evidence>
<sequence length="100" mass="10574">MGPSLGRGARSPAPHGCVTRAMCPRSAPWNPARRPPRWLAAAAAARGVLFFAQARAVLPVPASSRPPALKLASAPSSSSSRLGQPHPHRALSRRAPRRFV</sequence>
<comment type="caution">
    <text evidence="2">The sequence shown here is derived from an EMBL/GenBank/DDBJ whole genome shotgun (WGS) entry which is preliminary data.</text>
</comment>
<name>A0A921Q780_SORBI</name>
<evidence type="ECO:0000256" key="1">
    <source>
        <dbReference type="SAM" id="MobiDB-lite"/>
    </source>
</evidence>
<dbReference type="AlphaFoldDB" id="A0A921Q780"/>
<evidence type="ECO:0000313" key="2">
    <source>
        <dbReference type="EMBL" id="KAG0515340.1"/>
    </source>
</evidence>
<gene>
    <name evidence="2" type="ORF">BDA96_10G269700</name>
</gene>
<accession>A0A921Q780</accession>
<proteinExistence type="predicted"/>
<organism evidence="2 3">
    <name type="scientific">Sorghum bicolor</name>
    <name type="common">Sorghum</name>
    <name type="synonym">Sorghum vulgare</name>
    <dbReference type="NCBI Taxonomy" id="4558"/>
    <lineage>
        <taxon>Eukaryota</taxon>
        <taxon>Viridiplantae</taxon>
        <taxon>Streptophyta</taxon>
        <taxon>Embryophyta</taxon>
        <taxon>Tracheophyta</taxon>
        <taxon>Spermatophyta</taxon>
        <taxon>Magnoliopsida</taxon>
        <taxon>Liliopsida</taxon>
        <taxon>Poales</taxon>
        <taxon>Poaceae</taxon>
        <taxon>PACMAD clade</taxon>
        <taxon>Panicoideae</taxon>
        <taxon>Andropogonodae</taxon>
        <taxon>Andropogoneae</taxon>
        <taxon>Sorghinae</taxon>
        <taxon>Sorghum</taxon>
    </lineage>
</organism>
<feature type="compositionally biased region" description="Basic residues" evidence="1">
    <location>
        <begin position="86"/>
        <end position="100"/>
    </location>
</feature>
<feature type="region of interest" description="Disordered" evidence="1">
    <location>
        <begin position="62"/>
        <end position="100"/>
    </location>
</feature>
<reference evidence="2" key="2">
    <citation type="submission" date="2020-10" db="EMBL/GenBank/DDBJ databases">
        <authorList>
            <person name="Cooper E.A."/>
            <person name="Brenton Z.W."/>
            <person name="Flinn B.S."/>
            <person name="Jenkins J."/>
            <person name="Shu S."/>
            <person name="Flowers D."/>
            <person name="Luo F."/>
            <person name="Wang Y."/>
            <person name="Xia P."/>
            <person name="Barry K."/>
            <person name="Daum C."/>
            <person name="Lipzen A."/>
            <person name="Yoshinaga Y."/>
            <person name="Schmutz J."/>
            <person name="Saski C."/>
            <person name="Vermerris W."/>
            <person name="Kresovich S."/>
        </authorList>
    </citation>
    <scope>NUCLEOTIDE SEQUENCE</scope>
</reference>
<dbReference type="Proteomes" id="UP000807115">
    <property type="component" value="Chromosome 10"/>
</dbReference>
<protein>
    <submittedName>
        <fullName evidence="2">Uncharacterized protein</fullName>
    </submittedName>
</protein>
<dbReference type="EMBL" id="CM027689">
    <property type="protein sequence ID" value="KAG0515340.1"/>
    <property type="molecule type" value="Genomic_DNA"/>
</dbReference>
<feature type="compositionally biased region" description="Low complexity" evidence="1">
    <location>
        <begin position="62"/>
        <end position="82"/>
    </location>
</feature>
<reference evidence="2" key="1">
    <citation type="journal article" date="2019" name="BMC Genomics">
        <title>A new reference genome for Sorghum bicolor reveals high levels of sequence similarity between sweet and grain genotypes: implications for the genetics of sugar metabolism.</title>
        <authorList>
            <person name="Cooper E.A."/>
            <person name="Brenton Z.W."/>
            <person name="Flinn B.S."/>
            <person name="Jenkins J."/>
            <person name="Shu S."/>
            <person name="Flowers D."/>
            <person name="Luo F."/>
            <person name="Wang Y."/>
            <person name="Xia P."/>
            <person name="Barry K."/>
            <person name="Daum C."/>
            <person name="Lipzen A."/>
            <person name="Yoshinaga Y."/>
            <person name="Schmutz J."/>
            <person name="Saski C."/>
            <person name="Vermerris W."/>
            <person name="Kresovich S."/>
        </authorList>
    </citation>
    <scope>NUCLEOTIDE SEQUENCE</scope>
</reference>